<dbReference type="EMBL" id="OV651814">
    <property type="protein sequence ID" value="CAH1106452.1"/>
    <property type="molecule type" value="Genomic_DNA"/>
</dbReference>
<name>A0A9P0CN81_9CUCU</name>
<dbReference type="PROSITE" id="PS00455">
    <property type="entry name" value="AMP_BINDING"/>
    <property type="match status" value="1"/>
</dbReference>
<evidence type="ECO:0000259" key="7">
    <source>
        <dbReference type="Pfam" id="PF13193"/>
    </source>
</evidence>
<feature type="domain" description="AMP-dependent synthetase/ligase" evidence="6">
    <location>
        <begin position="29"/>
        <end position="389"/>
    </location>
</feature>
<keyword evidence="3" id="KW-0436">Ligase</keyword>
<dbReference type="InterPro" id="IPR020845">
    <property type="entry name" value="AMP-binding_CS"/>
</dbReference>
<dbReference type="AlphaFoldDB" id="A0A9P0CN81"/>
<keyword evidence="5" id="KW-0812">Transmembrane</keyword>
<sequence length="531" mass="60073">KRANRPVSTMSLGSREDGFGDLLFKCLQKYDKRVLQFLDDTNDVNTFSDILTRSVRTAIKLKQDGISRGDIVSSCTHNHKNSIIPFIATQFLGAISATFDENIPQLDTVHLLKLVQPKILFVSENSLEFMEKCLHKANINTKLVVFGNSKEYTEFSKYVEPCHEEEQFYPVQIENQKDVAAIVFSSGTTGLPKGICFHHTSLKNITNLITTLNEDHVILFYASLYWIGGIIVLIKGITSGCSLVTCKRYDPAYSWNLIEKYKVTFKFLPSYDAKDFLGHKPKNVDTSSLKVFVTGACAVSEKLMKGLIEALPQTRIIQFYGTTEILLFTLFNSMSDEEYELQLLKPTSCGKVVSNFKWKIVDINTEKLLGPNEKGEIRVKSEYMMTGYYKMDYSAAFDIDGYFKTGDIAYYDKDECFYIVGRIKEIFKYRGWHIIPAIIEEVLTSHPAVREAAIVGVPHEIDVAHPMGIVVLNKGYDHIKTAAIVNFVNERVSESQKLRAGVMIVNNIPKTATGKIKSRFLEEIVSKNIIQ</sequence>
<keyword evidence="5" id="KW-1133">Transmembrane helix</keyword>
<dbReference type="Gene3D" id="3.40.50.12780">
    <property type="entry name" value="N-terminal domain of ligase-like"/>
    <property type="match status" value="1"/>
</dbReference>
<evidence type="ECO:0000256" key="1">
    <source>
        <dbReference type="ARBA" id="ARBA00004275"/>
    </source>
</evidence>
<dbReference type="PANTHER" id="PTHR24096:SF149">
    <property type="entry name" value="AMP-BINDING DOMAIN-CONTAINING PROTEIN-RELATED"/>
    <property type="match status" value="1"/>
</dbReference>
<evidence type="ECO:0000313" key="8">
    <source>
        <dbReference type="EMBL" id="CAH1106452.1"/>
    </source>
</evidence>
<feature type="transmembrane region" description="Helical" evidence="5">
    <location>
        <begin position="218"/>
        <end position="238"/>
    </location>
</feature>
<gene>
    <name evidence="8" type="ORF">PSYICH_LOCUS7780</name>
</gene>
<dbReference type="Gene3D" id="3.30.300.30">
    <property type="match status" value="1"/>
</dbReference>
<feature type="non-terminal residue" evidence="8">
    <location>
        <position position="1"/>
    </location>
</feature>
<feature type="domain" description="AMP-binding enzyme C-terminal" evidence="7">
    <location>
        <begin position="439"/>
        <end position="515"/>
    </location>
</feature>
<dbReference type="SUPFAM" id="SSF56801">
    <property type="entry name" value="Acetyl-CoA synthetase-like"/>
    <property type="match status" value="1"/>
</dbReference>
<evidence type="ECO:0000256" key="5">
    <source>
        <dbReference type="SAM" id="Phobius"/>
    </source>
</evidence>
<comment type="subcellular location">
    <subcellularLocation>
        <location evidence="1">Peroxisome</location>
    </subcellularLocation>
</comment>
<evidence type="ECO:0008006" key="10">
    <source>
        <dbReference type="Google" id="ProtNLM"/>
    </source>
</evidence>
<proteinExistence type="inferred from homology"/>
<dbReference type="InterPro" id="IPR025110">
    <property type="entry name" value="AMP-bd_C"/>
</dbReference>
<dbReference type="OrthoDB" id="10253869at2759"/>
<keyword evidence="5" id="KW-0472">Membrane</keyword>
<comment type="similarity">
    <text evidence="2">Belongs to the ATP-dependent AMP-binding enzyme family.</text>
</comment>
<dbReference type="Pfam" id="PF00501">
    <property type="entry name" value="AMP-binding"/>
    <property type="match status" value="1"/>
</dbReference>
<reference evidence="8" key="1">
    <citation type="submission" date="2022-01" db="EMBL/GenBank/DDBJ databases">
        <authorList>
            <person name="King R."/>
        </authorList>
    </citation>
    <scope>NUCLEOTIDE SEQUENCE</scope>
</reference>
<protein>
    <recommendedName>
        <fullName evidence="10">Luciferin 4-monooxygenase</fullName>
    </recommendedName>
</protein>
<organism evidence="8 9">
    <name type="scientific">Psylliodes chrysocephalus</name>
    <dbReference type="NCBI Taxonomy" id="3402493"/>
    <lineage>
        <taxon>Eukaryota</taxon>
        <taxon>Metazoa</taxon>
        <taxon>Ecdysozoa</taxon>
        <taxon>Arthropoda</taxon>
        <taxon>Hexapoda</taxon>
        <taxon>Insecta</taxon>
        <taxon>Pterygota</taxon>
        <taxon>Neoptera</taxon>
        <taxon>Endopterygota</taxon>
        <taxon>Coleoptera</taxon>
        <taxon>Polyphaga</taxon>
        <taxon>Cucujiformia</taxon>
        <taxon>Chrysomeloidea</taxon>
        <taxon>Chrysomelidae</taxon>
        <taxon>Galerucinae</taxon>
        <taxon>Alticini</taxon>
        <taxon>Psylliodes</taxon>
    </lineage>
</organism>
<dbReference type="InterPro" id="IPR045851">
    <property type="entry name" value="AMP-bd_C_sf"/>
</dbReference>
<keyword evidence="4" id="KW-0576">Peroxisome</keyword>
<dbReference type="GO" id="GO:0005777">
    <property type="term" value="C:peroxisome"/>
    <property type="evidence" value="ECO:0007669"/>
    <property type="project" value="UniProtKB-SubCell"/>
</dbReference>
<evidence type="ECO:0000313" key="9">
    <source>
        <dbReference type="Proteomes" id="UP001153636"/>
    </source>
</evidence>
<accession>A0A9P0CN81</accession>
<dbReference type="GO" id="GO:0016405">
    <property type="term" value="F:CoA-ligase activity"/>
    <property type="evidence" value="ECO:0007669"/>
    <property type="project" value="TreeGrafter"/>
</dbReference>
<dbReference type="PANTHER" id="PTHR24096">
    <property type="entry name" value="LONG-CHAIN-FATTY-ACID--COA LIGASE"/>
    <property type="match status" value="1"/>
</dbReference>
<dbReference type="Pfam" id="PF13193">
    <property type="entry name" value="AMP-binding_C"/>
    <property type="match status" value="1"/>
</dbReference>
<keyword evidence="9" id="KW-1185">Reference proteome</keyword>
<dbReference type="InterPro" id="IPR042099">
    <property type="entry name" value="ANL_N_sf"/>
</dbReference>
<dbReference type="Proteomes" id="UP001153636">
    <property type="component" value="Chromosome 2"/>
</dbReference>
<evidence type="ECO:0000256" key="4">
    <source>
        <dbReference type="ARBA" id="ARBA00023140"/>
    </source>
</evidence>
<dbReference type="InterPro" id="IPR000873">
    <property type="entry name" value="AMP-dep_synth/lig_dom"/>
</dbReference>
<evidence type="ECO:0000259" key="6">
    <source>
        <dbReference type="Pfam" id="PF00501"/>
    </source>
</evidence>
<evidence type="ECO:0000256" key="3">
    <source>
        <dbReference type="ARBA" id="ARBA00022598"/>
    </source>
</evidence>
<evidence type="ECO:0000256" key="2">
    <source>
        <dbReference type="ARBA" id="ARBA00006432"/>
    </source>
</evidence>